<feature type="compositionally biased region" description="Basic and acidic residues" evidence="1">
    <location>
        <begin position="1"/>
        <end position="13"/>
    </location>
</feature>
<accession>A0A517MF39</accession>
<dbReference type="EMBL" id="CP036262">
    <property type="protein sequence ID" value="QDS93501.1"/>
    <property type="molecule type" value="Genomic_DNA"/>
</dbReference>
<gene>
    <name evidence="2" type="ORF">FF011L_22710</name>
</gene>
<dbReference type="Proteomes" id="UP000320672">
    <property type="component" value="Chromosome"/>
</dbReference>
<evidence type="ECO:0000313" key="2">
    <source>
        <dbReference type="EMBL" id="QDS93501.1"/>
    </source>
</evidence>
<organism evidence="2 3">
    <name type="scientific">Roseimaritima multifibrata</name>
    <dbReference type="NCBI Taxonomy" id="1930274"/>
    <lineage>
        <taxon>Bacteria</taxon>
        <taxon>Pseudomonadati</taxon>
        <taxon>Planctomycetota</taxon>
        <taxon>Planctomycetia</taxon>
        <taxon>Pirellulales</taxon>
        <taxon>Pirellulaceae</taxon>
        <taxon>Roseimaritima</taxon>
    </lineage>
</organism>
<reference evidence="2 3" key="1">
    <citation type="submission" date="2019-02" db="EMBL/GenBank/DDBJ databases">
        <title>Deep-cultivation of Planctomycetes and their phenomic and genomic characterization uncovers novel biology.</title>
        <authorList>
            <person name="Wiegand S."/>
            <person name="Jogler M."/>
            <person name="Boedeker C."/>
            <person name="Pinto D."/>
            <person name="Vollmers J."/>
            <person name="Rivas-Marin E."/>
            <person name="Kohn T."/>
            <person name="Peeters S.H."/>
            <person name="Heuer A."/>
            <person name="Rast P."/>
            <person name="Oberbeckmann S."/>
            <person name="Bunk B."/>
            <person name="Jeske O."/>
            <person name="Meyerdierks A."/>
            <person name="Storesund J.E."/>
            <person name="Kallscheuer N."/>
            <person name="Luecker S."/>
            <person name="Lage O.M."/>
            <person name="Pohl T."/>
            <person name="Merkel B.J."/>
            <person name="Hornburger P."/>
            <person name="Mueller R.-W."/>
            <person name="Bruemmer F."/>
            <person name="Labrenz M."/>
            <person name="Spormann A.M."/>
            <person name="Op den Camp H."/>
            <person name="Overmann J."/>
            <person name="Amann R."/>
            <person name="Jetten M.S.M."/>
            <person name="Mascher T."/>
            <person name="Medema M.H."/>
            <person name="Devos D.P."/>
            <person name="Kaster A.-K."/>
            <person name="Ovreas L."/>
            <person name="Rohde M."/>
            <person name="Galperin M.Y."/>
            <person name="Jogler C."/>
        </authorList>
    </citation>
    <scope>NUCLEOTIDE SEQUENCE [LARGE SCALE GENOMIC DNA]</scope>
    <source>
        <strain evidence="2 3">FF011L</strain>
    </source>
</reference>
<proteinExistence type="predicted"/>
<evidence type="ECO:0000256" key="1">
    <source>
        <dbReference type="SAM" id="MobiDB-lite"/>
    </source>
</evidence>
<feature type="compositionally biased region" description="Polar residues" evidence="1">
    <location>
        <begin position="14"/>
        <end position="35"/>
    </location>
</feature>
<dbReference type="KEGG" id="rml:FF011L_22710"/>
<dbReference type="AlphaFoldDB" id="A0A517MF39"/>
<keyword evidence="3" id="KW-1185">Reference proteome</keyword>
<protein>
    <submittedName>
        <fullName evidence="2">Uncharacterized protein</fullName>
    </submittedName>
</protein>
<sequence length="81" mass="9173">MLARLETLKDEPQNNHNLSPGSQYDAPNNTTPQKTSQKRGLRAGISAVLELKIMRIDEAREYSSRFIINPIGVTKRHHTAF</sequence>
<feature type="region of interest" description="Disordered" evidence="1">
    <location>
        <begin position="1"/>
        <end position="41"/>
    </location>
</feature>
<evidence type="ECO:0000313" key="3">
    <source>
        <dbReference type="Proteomes" id="UP000320672"/>
    </source>
</evidence>
<name>A0A517MF39_9BACT</name>